<evidence type="ECO:0000313" key="2">
    <source>
        <dbReference type="EMBL" id="KAJ3569321.1"/>
    </source>
</evidence>
<evidence type="ECO:0000256" key="1">
    <source>
        <dbReference type="SAM" id="SignalP"/>
    </source>
</evidence>
<keyword evidence="3" id="KW-1185">Reference proteome</keyword>
<comment type="caution">
    <text evidence="2">The sequence shown here is derived from an EMBL/GenBank/DDBJ whole genome shotgun (WGS) entry which is preliminary data.</text>
</comment>
<keyword evidence="1" id="KW-0732">Signal</keyword>
<proteinExistence type="predicted"/>
<dbReference type="Proteomes" id="UP001213000">
    <property type="component" value="Unassembled WGS sequence"/>
</dbReference>
<dbReference type="EMBL" id="JANIEX010000295">
    <property type="protein sequence ID" value="KAJ3569321.1"/>
    <property type="molecule type" value="Genomic_DNA"/>
</dbReference>
<reference evidence="2" key="1">
    <citation type="submission" date="2022-07" db="EMBL/GenBank/DDBJ databases">
        <title>Genome Sequence of Leucocoprinus birnbaumii.</title>
        <authorList>
            <person name="Buettner E."/>
        </authorList>
    </citation>
    <scope>NUCLEOTIDE SEQUENCE</scope>
    <source>
        <strain evidence="2">VT141</strain>
    </source>
</reference>
<name>A0AAD5VW36_9AGAR</name>
<sequence>MPSTKLSKKLLPVILLFSSLQLVAQVQAANDWSQPCFSGVCYYDLPKSQKGPSGTLKIWGDDHAIADITTAGGWEILGCDPNSMAQDIRIVCKNPDSSGGCSKLFDTPSTGKAQRTVPSSTLPSVSASADVATTSGSTSIQGAVGKIVRLPENCGKSAFARISKIYVPTDQSIPASIARRLLIRGGTGTKPKVKAISIDMDFQKDTAPKYGPVNFAIVGANYPGATAKGNLDTPGSNKKARRSLRRVYAKRGLGDAVDSAVNAVGDVVDDIFNNSLNVSKSIDLDPFDVDKSFNLIDQTLDCSSDLPVGGVNATVGVNGEVKVDVDAKFHSTVSLGIVASGTLLPPSFDNFGLTSDLSATLDSTITVSAGVGGDIDSGKIKLFEAGVPGLDFPGILSIGPTFQINAEGKASLDLDLDMTVGVKWTVDSAQFTFPDGGSQGGSFTPDNTPLQVTVQPSGTATGTVELHLIPSVNFGIDALAGTVSAEVFVDLDASATATLMGTATGAQQSVNLKRDALSIRGSGPIGGALFSKRTPQSDSGSSGDAGSGASFGGCLDTKAGLSVNVGATGSFFSLFDASKSIALFNKDFKLFKKCFGDASQPERRSDINPKRAIRAFTTPVSKRALKCNSGNEGVVTKLIDAVLDATQFS</sequence>
<feature type="chain" id="PRO_5042158288" evidence="1">
    <location>
        <begin position="29"/>
        <end position="649"/>
    </location>
</feature>
<dbReference type="AlphaFoldDB" id="A0AAD5VW36"/>
<evidence type="ECO:0000313" key="3">
    <source>
        <dbReference type="Proteomes" id="UP001213000"/>
    </source>
</evidence>
<protein>
    <submittedName>
        <fullName evidence="2">Uncharacterized protein</fullName>
    </submittedName>
</protein>
<feature type="signal peptide" evidence="1">
    <location>
        <begin position="1"/>
        <end position="28"/>
    </location>
</feature>
<organism evidence="2 3">
    <name type="scientific">Leucocoprinus birnbaumii</name>
    <dbReference type="NCBI Taxonomy" id="56174"/>
    <lineage>
        <taxon>Eukaryota</taxon>
        <taxon>Fungi</taxon>
        <taxon>Dikarya</taxon>
        <taxon>Basidiomycota</taxon>
        <taxon>Agaricomycotina</taxon>
        <taxon>Agaricomycetes</taxon>
        <taxon>Agaricomycetidae</taxon>
        <taxon>Agaricales</taxon>
        <taxon>Agaricineae</taxon>
        <taxon>Agaricaceae</taxon>
        <taxon>Leucocoprinus</taxon>
    </lineage>
</organism>
<accession>A0AAD5VW36</accession>
<gene>
    <name evidence="2" type="ORF">NP233_g5126</name>
</gene>